<dbReference type="PANTHER" id="PTHR10605">
    <property type="entry name" value="HEPARAN SULFATE SULFOTRANSFERASE"/>
    <property type="match status" value="1"/>
</dbReference>
<evidence type="ECO:0000259" key="3">
    <source>
        <dbReference type="Pfam" id="PF00685"/>
    </source>
</evidence>
<evidence type="ECO:0000313" key="4">
    <source>
        <dbReference type="EMBL" id="ANC50382.1"/>
    </source>
</evidence>
<dbReference type="InterPro" id="IPR037359">
    <property type="entry name" value="NST/OST"/>
</dbReference>
<accession>A0A161I9X3</accession>
<reference evidence="4 5" key="1">
    <citation type="journal article" date="2015" name="Int. J. Syst. Evol. Microbiol.">
        <title>Erythrobacter atlanticus sp. nov., a bacterium from ocean sediment able to degrade polycyclic aromatic hydrocarbons.</title>
        <authorList>
            <person name="Zhuang L."/>
            <person name="Liu Y."/>
            <person name="Wang L."/>
            <person name="Wang W."/>
            <person name="Shao Z."/>
        </authorList>
    </citation>
    <scope>NUCLEOTIDE SEQUENCE [LARGE SCALE GENOMIC DNA]</scope>
    <source>
        <strain evidence="5">s21-N3</strain>
    </source>
</reference>
<dbReference type="STRING" id="1648404.CP97_14696"/>
<organism evidence="4 5">
    <name type="scientific">Aurantiacibacter atlanticus</name>
    <dbReference type="NCBI Taxonomy" id="1648404"/>
    <lineage>
        <taxon>Bacteria</taxon>
        <taxon>Pseudomonadati</taxon>
        <taxon>Pseudomonadota</taxon>
        <taxon>Alphaproteobacteria</taxon>
        <taxon>Sphingomonadales</taxon>
        <taxon>Erythrobacteraceae</taxon>
        <taxon>Aurantiacibacter</taxon>
    </lineage>
</organism>
<sequence length="308" mass="35694">MGNCGMIAPENPDWQPQFIMTGAVKAATTWIQAQLQANPDVYLPDPEPHFFSQSFDEGKQYYRRFFDHAPKGAIIGEKSADYLAHEKAPARIAALLPDVRLVAQLRDPVKRAYSDYKMFFRRGWVSGTPEEYLTSLDNPHPRFLQDGLYGRHLRRWLDHFPREALLLLKFEDIATNQRAVIEKVSRHIGAEPYYDEALAARKQNNSAERFLPLPMRKALAPFKSYVKPLRGNAFFEYVRSKIASEIEYPKLSPELERRLREFYRQDLEQLENILGCDLTRWREAPVTDEEGNLSKSGALRPEELYDLS</sequence>
<protein>
    <recommendedName>
        <fullName evidence="3">Sulfotransferase domain-containing protein</fullName>
    </recommendedName>
</protein>
<dbReference type="KEGG" id="ery:CP97_14696"/>
<feature type="domain" description="Sulfotransferase" evidence="3">
    <location>
        <begin position="17"/>
        <end position="269"/>
    </location>
</feature>
<dbReference type="SUPFAM" id="SSF52540">
    <property type="entry name" value="P-loop containing nucleoside triphosphate hydrolases"/>
    <property type="match status" value="1"/>
</dbReference>
<evidence type="ECO:0000313" key="5">
    <source>
        <dbReference type="Proteomes" id="UP000059113"/>
    </source>
</evidence>
<dbReference type="Proteomes" id="UP000059113">
    <property type="component" value="Chromosome"/>
</dbReference>
<name>A0A161I9X3_9SPHN</name>
<dbReference type="GO" id="GO:0008146">
    <property type="term" value="F:sulfotransferase activity"/>
    <property type="evidence" value="ECO:0007669"/>
    <property type="project" value="InterPro"/>
</dbReference>
<dbReference type="Gene3D" id="3.40.50.300">
    <property type="entry name" value="P-loop containing nucleotide triphosphate hydrolases"/>
    <property type="match status" value="1"/>
</dbReference>
<dbReference type="InterPro" id="IPR027417">
    <property type="entry name" value="P-loop_NTPase"/>
</dbReference>
<dbReference type="EMBL" id="CP011310">
    <property type="protein sequence ID" value="ANC50382.1"/>
    <property type="molecule type" value="Genomic_DNA"/>
</dbReference>
<proteinExistence type="predicted"/>
<gene>
    <name evidence="4" type="ORF">CP97_14696</name>
</gene>
<dbReference type="InterPro" id="IPR000863">
    <property type="entry name" value="Sulfotransferase_dom"/>
</dbReference>
<dbReference type="AlphaFoldDB" id="A0A161I9X3"/>
<dbReference type="PANTHER" id="PTHR10605:SF56">
    <property type="entry name" value="BIFUNCTIONAL HEPARAN SULFATE N-DEACETYLASE_N-SULFOTRANSFERASE"/>
    <property type="match status" value="1"/>
</dbReference>
<dbReference type="Pfam" id="PF00685">
    <property type="entry name" value="Sulfotransfer_1"/>
    <property type="match status" value="1"/>
</dbReference>
<keyword evidence="1" id="KW-0808">Transferase</keyword>
<reference evidence="5" key="2">
    <citation type="submission" date="2015-04" db="EMBL/GenBank/DDBJ databases">
        <title>The complete genome sequence of Erythrobacter sp. s21-N3.</title>
        <authorList>
            <person name="Zhuang L."/>
            <person name="Liu Y."/>
            <person name="Shao Z."/>
        </authorList>
    </citation>
    <scope>NUCLEOTIDE SEQUENCE [LARGE SCALE GENOMIC DNA]</scope>
    <source>
        <strain evidence="5">s21-N3</strain>
    </source>
</reference>
<evidence type="ECO:0000256" key="1">
    <source>
        <dbReference type="ARBA" id="ARBA00022679"/>
    </source>
</evidence>
<keyword evidence="2" id="KW-0325">Glycoprotein</keyword>
<keyword evidence="5" id="KW-1185">Reference proteome</keyword>
<evidence type="ECO:0000256" key="2">
    <source>
        <dbReference type="ARBA" id="ARBA00023180"/>
    </source>
</evidence>